<name>A0A0A9YQN6_LYGHE</name>
<reference evidence="4" key="3">
    <citation type="submission" date="2014-09" db="EMBL/GenBank/DDBJ databases">
        <authorList>
            <person name="Magalhaes I.L.F."/>
            <person name="Oliveira U."/>
            <person name="Santos F.R."/>
            <person name="Vidigal T.H.D.A."/>
            <person name="Brescovit A.D."/>
            <person name="Santos A.J."/>
        </authorList>
    </citation>
    <scope>NUCLEOTIDE SEQUENCE</scope>
</reference>
<evidence type="ECO:0000313" key="3">
    <source>
        <dbReference type="EMBL" id="JAG33413.1"/>
    </source>
</evidence>
<feature type="compositionally biased region" description="Polar residues" evidence="1">
    <location>
        <begin position="126"/>
        <end position="135"/>
    </location>
</feature>
<evidence type="ECO:0000256" key="1">
    <source>
        <dbReference type="SAM" id="MobiDB-lite"/>
    </source>
</evidence>
<dbReference type="EMBL" id="GBHO01010191">
    <property type="protein sequence ID" value="JAG33413.1"/>
    <property type="molecule type" value="Transcribed_RNA"/>
</dbReference>
<protein>
    <submittedName>
        <fullName evidence="3">Uncharacterized protein</fullName>
    </submittedName>
</protein>
<feature type="region of interest" description="Disordered" evidence="1">
    <location>
        <begin position="28"/>
        <end position="170"/>
    </location>
</feature>
<proteinExistence type="predicted"/>
<feature type="compositionally biased region" description="Basic and acidic residues" evidence="1">
    <location>
        <begin position="136"/>
        <end position="145"/>
    </location>
</feature>
<feature type="compositionally biased region" description="Basic and acidic residues" evidence="1">
    <location>
        <begin position="116"/>
        <end position="125"/>
    </location>
</feature>
<dbReference type="EMBL" id="GBRD01015831">
    <property type="protein sequence ID" value="JAG49995.1"/>
    <property type="molecule type" value="Transcribed_RNA"/>
</dbReference>
<sequence length="170" mass="18805">MHTIGFLSVSTVFLIAYHSELVNCDGEEGWTNTNNPEDVSPDHSSEASHNNEDRIHENQEPTEHSNIEVSPPQHDWSNEENGSSGMANPITEPSNGHGWSENPLQTDSQASPATEQDWKQEEQHQNESTGSTSSDSQHHDAEHQHPTPSDQWSTTGDSQAWTDSNDSHGN</sequence>
<evidence type="ECO:0000313" key="4">
    <source>
        <dbReference type="EMBL" id="JAG49995.1"/>
    </source>
</evidence>
<reference evidence="3" key="1">
    <citation type="journal article" date="2014" name="PLoS ONE">
        <title>Transcriptome-Based Identification of ABC Transporters in the Western Tarnished Plant Bug Lygus hesperus.</title>
        <authorList>
            <person name="Hull J.J."/>
            <person name="Chaney K."/>
            <person name="Geib S.M."/>
            <person name="Fabrick J.A."/>
            <person name="Brent C.S."/>
            <person name="Walsh D."/>
            <person name="Lavine L.C."/>
        </authorList>
    </citation>
    <scope>NUCLEOTIDE SEQUENCE</scope>
</reference>
<gene>
    <name evidence="3" type="ORF">CM83_7669</name>
</gene>
<feature type="compositionally biased region" description="Polar residues" evidence="1">
    <location>
        <begin position="79"/>
        <end position="94"/>
    </location>
</feature>
<organism evidence="3">
    <name type="scientific">Lygus hesperus</name>
    <name type="common">Western plant bug</name>
    <dbReference type="NCBI Taxonomy" id="30085"/>
    <lineage>
        <taxon>Eukaryota</taxon>
        <taxon>Metazoa</taxon>
        <taxon>Ecdysozoa</taxon>
        <taxon>Arthropoda</taxon>
        <taxon>Hexapoda</taxon>
        <taxon>Insecta</taxon>
        <taxon>Pterygota</taxon>
        <taxon>Neoptera</taxon>
        <taxon>Paraneoptera</taxon>
        <taxon>Hemiptera</taxon>
        <taxon>Heteroptera</taxon>
        <taxon>Panheteroptera</taxon>
        <taxon>Cimicomorpha</taxon>
        <taxon>Miridae</taxon>
        <taxon>Mirini</taxon>
        <taxon>Lygus</taxon>
    </lineage>
</organism>
<feature type="chain" id="PRO_5015034013" evidence="2">
    <location>
        <begin position="25"/>
        <end position="170"/>
    </location>
</feature>
<accession>A0A0A9YQN6</accession>
<evidence type="ECO:0000256" key="2">
    <source>
        <dbReference type="SAM" id="SignalP"/>
    </source>
</evidence>
<dbReference type="AlphaFoldDB" id="A0A0A9YQN6"/>
<reference evidence="3" key="2">
    <citation type="submission" date="2014-07" db="EMBL/GenBank/DDBJ databases">
        <authorList>
            <person name="Hull J."/>
        </authorList>
    </citation>
    <scope>NUCLEOTIDE SEQUENCE</scope>
</reference>
<feature type="compositionally biased region" description="Basic and acidic residues" evidence="1">
    <location>
        <begin position="40"/>
        <end position="66"/>
    </location>
</feature>
<feature type="compositionally biased region" description="Polar residues" evidence="1">
    <location>
        <begin position="102"/>
        <end position="114"/>
    </location>
</feature>
<feature type="compositionally biased region" description="Polar residues" evidence="1">
    <location>
        <begin position="146"/>
        <end position="164"/>
    </location>
</feature>
<keyword evidence="2" id="KW-0732">Signal</keyword>
<feature type="signal peptide" evidence="2">
    <location>
        <begin position="1"/>
        <end position="24"/>
    </location>
</feature>